<dbReference type="InterPro" id="IPR001349">
    <property type="entry name" value="Cyt_c_oxidase_su6a"/>
</dbReference>
<dbReference type="GO" id="GO:0005743">
    <property type="term" value="C:mitochondrial inner membrane"/>
    <property type="evidence" value="ECO:0007669"/>
    <property type="project" value="UniProtKB-SubCell"/>
</dbReference>
<dbReference type="Pfam" id="PF02046">
    <property type="entry name" value="COX6A"/>
    <property type="match status" value="1"/>
</dbReference>
<dbReference type="GO" id="GO:0030234">
    <property type="term" value="F:enzyme regulator activity"/>
    <property type="evidence" value="ECO:0007669"/>
    <property type="project" value="TreeGrafter"/>
</dbReference>
<dbReference type="EnsemblMetazoa" id="BGLB032057-RB">
    <property type="protein sequence ID" value="BGLB032057-PB"/>
    <property type="gene ID" value="BGLB032057"/>
</dbReference>
<protein>
    <recommendedName>
        <fullName evidence="9">Cytochrome c oxidase polypeptide VIa</fullName>
    </recommendedName>
</protein>
<evidence type="ECO:0000256" key="1">
    <source>
        <dbReference type="ARBA" id="ARBA00004273"/>
    </source>
</evidence>
<name>A0A2C9LK81_BIOGL</name>
<dbReference type="SUPFAM" id="SSF81411">
    <property type="entry name" value="Mitochondrial cytochrome c oxidase subunit VIa"/>
    <property type="match status" value="1"/>
</dbReference>
<gene>
    <name evidence="7" type="primary">106067961</name>
</gene>
<evidence type="ECO:0000256" key="4">
    <source>
        <dbReference type="ARBA" id="ARBA00023128"/>
    </source>
</evidence>
<proteinExistence type="inferred from homology"/>
<dbReference type="VEuPathDB" id="VectorBase:BGLB032057"/>
<dbReference type="PANTHER" id="PTHR11504:SF0">
    <property type="entry name" value="CYTOCHROME C OXIDASE SUBUNIT"/>
    <property type="match status" value="1"/>
</dbReference>
<dbReference type="AlphaFoldDB" id="A0A2C9LK81"/>
<dbReference type="VEuPathDB" id="VectorBase:BGLAX_039246"/>
<dbReference type="InterPro" id="IPR036418">
    <property type="entry name" value="Cyt_c_oxidase_su6a_sf"/>
</dbReference>
<dbReference type="KEGG" id="bgt:106067961"/>
<evidence type="ECO:0000313" key="7">
    <source>
        <dbReference type="EnsemblMetazoa" id="BGLB032057-PB"/>
    </source>
</evidence>
<keyword evidence="5" id="KW-0472">Membrane</keyword>
<sequence length="124" mass="14842">MFRLRLLISPLRNLQTCSKQNQKFKFPDSPYKYNANANFWSDLSDIPESTKWRWAFFAGATVVALQAFYIFTTRKEHERPEFVPYEHLRIRSRPFPWGDGNHSLFHNRKYNALPDGYEEECDCE</sequence>
<dbReference type="PANTHER" id="PTHR11504">
    <property type="entry name" value="CYTOCHROME C OXIDASE POLYPEPTIDE VIA"/>
    <property type="match status" value="1"/>
</dbReference>
<reference evidence="7" key="1">
    <citation type="submission" date="2020-05" db="UniProtKB">
        <authorList>
            <consortium name="EnsemblMetazoa"/>
        </authorList>
    </citation>
    <scope>IDENTIFICATION</scope>
    <source>
        <strain evidence="7">BB02</strain>
    </source>
</reference>
<accession>A0A2C9LK81</accession>
<comment type="similarity">
    <text evidence="6">Belongs to the cytochrome c oxidase subunit 6A family.</text>
</comment>
<evidence type="ECO:0008006" key="9">
    <source>
        <dbReference type="Google" id="ProtNLM"/>
    </source>
</evidence>
<evidence type="ECO:0000256" key="3">
    <source>
        <dbReference type="ARBA" id="ARBA00022946"/>
    </source>
</evidence>
<evidence type="ECO:0000256" key="6">
    <source>
        <dbReference type="RuleBase" id="RU004396"/>
    </source>
</evidence>
<dbReference type="OrthoDB" id="5947505at2759"/>
<keyword evidence="2" id="KW-0999">Mitochondrion inner membrane</keyword>
<evidence type="ECO:0000256" key="2">
    <source>
        <dbReference type="ARBA" id="ARBA00022792"/>
    </source>
</evidence>
<keyword evidence="3" id="KW-0809">Transit peptide</keyword>
<organism evidence="7 8">
    <name type="scientific">Biomphalaria glabrata</name>
    <name type="common">Bloodfluke planorb</name>
    <name type="synonym">Freshwater snail</name>
    <dbReference type="NCBI Taxonomy" id="6526"/>
    <lineage>
        <taxon>Eukaryota</taxon>
        <taxon>Metazoa</taxon>
        <taxon>Spiralia</taxon>
        <taxon>Lophotrochozoa</taxon>
        <taxon>Mollusca</taxon>
        <taxon>Gastropoda</taxon>
        <taxon>Heterobranchia</taxon>
        <taxon>Euthyneura</taxon>
        <taxon>Panpulmonata</taxon>
        <taxon>Hygrophila</taxon>
        <taxon>Lymnaeoidea</taxon>
        <taxon>Planorbidae</taxon>
        <taxon>Biomphalaria</taxon>
    </lineage>
</organism>
<dbReference type="Proteomes" id="UP000076420">
    <property type="component" value="Unassembled WGS sequence"/>
</dbReference>
<keyword evidence="4" id="KW-0496">Mitochondrion</keyword>
<dbReference type="RefSeq" id="XP_013082689.2">
    <property type="nucleotide sequence ID" value="XM_013227235.2"/>
</dbReference>
<comment type="subcellular location">
    <subcellularLocation>
        <location evidence="1">Mitochondrion inner membrane</location>
    </subcellularLocation>
</comment>
<dbReference type="STRING" id="6526.A0A2C9LK81"/>
<evidence type="ECO:0000256" key="5">
    <source>
        <dbReference type="ARBA" id="ARBA00023136"/>
    </source>
</evidence>
<evidence type="ECO:0000313" key="8">
    <source>
        <dbReference type="Proteomes" id="UP000076420"/>
    </source>
</evidence>
<dbReference type="GO" id="GO:0006123">
    <property type="term" value="P:mitochondrial electron transport, cytochrome c to oxygen"/>
    <property type="evidence" value="ECO:0007669"/>
    <property type="project" value="TreeGrafter"/>
</dbReference>
<dbReference type="Gene3D" id="4.10.95.10">
    <property type="entry name" value="Cytochrome c oxidase, subunit VIa"/>
    <property type="match status" value="1"/>
</dbReference>